<dbReference type="PANTHER" id="PTHR36113:SF6">
    <property type="entry name" value="FOSFOMYCIN RESISTANCE PROTEIN FOSX"/>
    <property type="match status" value="1"/>
</dbReference>
<dbReference type="InterPro" id="IPR051332">
    <property type="entry name" value="Fosfomycin_Res_Enzymes"/>
</dbReference>
<dbReference type="Pfam" id="PF00903">
    <property type="entry name" value="Glyoxalase"/>
    <property type="match status" value="1"/>
</dbReference>
<dbReference type="GO" id="GO:0016740">
    <property type="term" value="F:transferase activity"/>
    <property type="evidence" value="ECO:0007669"/>
    <property type="project" value="UniProtKB-KW"/>
</dbReference>
<evidence type="ECO:0000313" key="4">
    <source>
        <dbReference type="Proteomes" id="UP000192536"/>
    </source>
</evidence>
<dbReference type="EMBL" id="MRWE01000008">
    <property type="protein sequence ID" value="ORJ26283.1"/>
    <property type="molecule type" value="Genomic_DNA"/>
</dbReference>
<dbReference type="InterPro" id="IPR029068">
    <property type="entry name" value="Glyas_Bleomycin-R_OHBP_Dase"/>
</dbReference>
<dbReference type="PROSITE" id="PS51819">
    <property type="entry name" value="VOC"/>
    <property type="match status" value="1"/>
</dbReference>
<proteinExistence type="predicted"/>
<sequence>MLKNLNHLTLAASDISRSLQFYVEILGFIPHAQWDQGAYLSLGQLWLCLSKDSVDTKRDYTHYAFTIGIQDFTDFILKLRQAGVVEWKENRSEGESVYFLDPDGHKLEAHCGDLQSRLQACRQNPYQGMKFF</sequence>
<dbReference type="STRING" id="1646377.BS640_06845"/>
<dbReference type="Proteomes" id="UP000192536">
    <property type="component" value="Unassembled WGS sequence"/>
</dbReference>
<dbReference type="InterPro" id="IPR037523">
    <property type="entry name" value="VOC_core"/>
</dbReference>
<keyword evidence="3" id="KW-0808">Transferase</keyword>
<organism evidence="3 4">
    <name type="scientific">Rouxiella badensis</name>
    <dbReference type="NCBI Taxonomy" id="1646377"/>
    <lineage>
        <taxon>Bacteria</taxon>
        <taxon>Pseudomonadati</taxon>
        <taxon>Pseudomonadota</taxon>
        <taxon>Gammaproteobacteria</taxon>
        <taxon>Enterobacterales</taxon>
        <taxon>Yersiniaceae</taxon>
        <taxon>Rouxiella</taxon>
    </lineage>
</organism>
<keyword evidence="4" id="KW-1185">Reference proteome</keyword>
<comment type="caution">
    <text evidence="3">The sequence shown here is derived from an EMBL/GenBank/DDBJ whole genome shotgun (WGS) entry which is preliminary data.</text>
</comment>
<dbReference type="AlphaFoldDB" id="A0A1X0WHU3"/>
<dbReference type="CDD" id="cd07244">
    <property type="entry name" value="FosA"/>
    <property type="match status" value="1"/>
</dbReference>
<dbReference type="SUPFAM" id="SSF54593">
    <property type="entry name" value="Glyoxalase/Bleomycin resistance protein/Dihydroxybiphenyl dioxygenase"/>
    <property type="match status" value="1"/>
</dbReference>
<dbReference type="GeneID" id="93565411"/>
<gene>
    <name evidence="3" type="ORF">BS640_06845</name>
</gene>
<dbReference type="Gene3D" id="3.10.180.10">
    <property type="entry name" value="2,3-Dihydroxybiphenyl 1,2-Dioxygenase, domain 1"/>
    <property type="match status" value="1"/>
</dbReference>
<dbReference type="GO" id="GO:0046872">
    <property type="term" value="F:metal ion binding"/>
    <property type="evidence" value="ECO:0007669"/>
    <property type="project" value="UniProtKB-KW"/>
</dbReference>
<feature type="domain" description="VOC" evidence="2">
    <location>
        <begin position="4"/>
        <end position="112"/>
    </location>
</feature>
<dbReference type="NCBIfam" id="NF000496">
    <property type="entry name" value="Fos_GSH"/>
    <property type="match status" value="1"/>
</dbReference>
<dbReference type="InterPro" id="IPR004360">
    <property type="entry name" value="Glyas_Fos-R_dOase_dom"/>
</dbReference>
<name>A0A1X0WHU3_9GAMM</name>
<evidence type="ECO:0000313" key="3">
    <source>
        <dbReference type="EMBL" id="ORJ26283.1"/>
    </source>
</evidence>
<reference evidence="3 4" key="1">
    <citation type="journal article" date="2017" name="Int. J. Syst. Evol. Microbiol.">
        <title>Rouxiella badensis sp. nov. and Rouxiella silvae sp. nov. isolated from peat bog soil in Germany and emendation of the genus description.</title>
        <authorList>
            <person name="Le Fleche-Mateos A."/>
            <person name="Kugler J.H."/>
            <person name="Hansen S.H."/>
            <person name="Syldatk C."/>
            <person name="Hausmann R."/>
            <person name="Lomprez F."/>
            <person name="Vandenbogaert M."/>
            <person name="Manuguerra J.C."/>
            <person name="Grimont P.A."/>
        </authorList>
    </citation>
    <scope>NUCLEOTIDE SEQUENCE [LARGE SCALE GENOMIC DNA]</scope>
    <source>
        <strain evidence="3 4">DSM 100043</strain>
    </source>
</reference>
<dbReference type="RefSeq" id="WP_017494120.1">
    <property type="nucleotide sequence ID" value="NZ_CAUQAZ010000029.1"/>
</dbReference>
<keyword evidence="1" id="KW-0479">Metal-binding</keyword>
<dbReference type="PANTHER" id="PTHR36113">
    <property type="entry name" value="LYASE, PUTATIVE-RELATED-RELATED"/>
    <property type="match status" value="1"/>
</dbReference>
<evidence type="ECO:0000256" key="1">
    <source>
        <dbReference type="ARBA" id="ARBA00022723"/>
    </source>
</evidence>
<accession>A0A1X0WHU3</accession>
<evidence type="ECO:0000259" key="2">
    <source>
        <dbReference type="PROSITE" id="PS51819"/>
    </source>
</evidence>
<protein>
    <submittedName>
        <fullName evidence="3">Glutathione transferase</fullName>
    </submittedName>
</protein>